<comment type="caution">
    <text evidence="1">The sequence shown here is derived from an EMBL/GenBank/DDBJ whole genome shotgun (WGS) entry which is preliminary data.</text>
</comment>
<sequence>MTHRPSVLTSMAALLILGGCSETGNKAPVSHDVQLISDLYGDGGVSAFYRPQTAIPSMPGQLIQQEDMDPTKLPKGTSRGIRILYSSTNGLGKGGPVAVSGQILLPQGKMPANGWPVVAWEHGTTGIADVCAPSWRGYSSRDKAYLSRWLSEGFAVIASDYQGLGTPGPHPYLLYRPEGYSVLDGLRASLSGLPGQIRNWIVLVGQSQGSGAALGTAWLAPSYAPDLKIHGVVATGLVTGFAPSPTAKHSPIPEVYTDATKMDSAFAMLRVEGSDQSLHPETDSQAVMTDVGRKMSEIARHACLHNLFDKADEMKVQSDALFNDKLSSFETGHDTAFTIPDARINFPVFAGTGLADGEAGVNGQYNAVAAMCDAGTHVLWQRYPGVTHNGAVNVSLKDSVPYVKSLLAGRTPPQNCSAITVPGPVEKPLPNIPWNN</sequence>
<dbReference type="Pfam" id="PF03583">
    <property type="entry name" value="LIP"/>
    <property type="match status" value="1"/>
</dbReference>
<dbReference type="Proteomes" id="UP000661006">
    <property type="component" value="Unassembled WGS sequence"/>
</dbReference>
<dbReference type="EMBL" id="JABCQN010000003">
    <property type="protein sequence ID" value="MBF0870896.1"/>
    <property type="molecule type" value="Genomic_DNA"/>
</dbReference>
<dbReference type="SUPFAM" id="SSF53474">
    <property type="entry name" value="alpha/beta-Hydrolases"/>
    <property type="match status" value="1"/>
</dbReference>
<dbReference type="GO" id="GO:0004806">
    <property type="term" value="F:triacylglycerol lipase activity"/>
    <property type="evidence" value="ECO:0007669"/>
    <property type="project" value="InterPro"/>
</dbReference>
<dbReference type="GO" id="GO:0016042">
    <property type="term" value="P:lipid catabolic process"/>
    <property type="evidence" value="ECO:0007669"/>
    <property type="project" value="InterPro"/>
</dbReference>
<organism evidence="1 2">
    <name type="scientific">Gluconobacter japonicus</name>
    <dbReference type="NCBI Taxonomy" id="376620"/>
    <lineage>
        <taxon>Bacteria</taxon>
        <taxon>Pseudomonadati</taxon>
        <taxon>Pseudomonadota</taxon>
        <taxon>Alphaproteobacteria</taxon>
        <taxon>Acetobacterales</taxon>
        <taxon>Acetobacteraceae</taxon>
        <taxon>Gluconobacter</taxon>
    </lineage>
</organism>
<accession>A0A9Q2FMA4</accession>
<name>A0A9Q2FMA4_GLUJA</name>
<dbReference type="Gene3D" id="3.40.50.1820">
    <property type="entry name" value="alpha/beta hydrolase"/>
    <property type="match status" value="2"/>
</dbReference>
<gene>
    <name evidence="1" type="ORF">HKD32_08555</name>
</gene>
<dbReference type="InterPro" id="IPR005152">
    <property type="entry name" value="Lipase_secreted"/>
</dbReference>
<reference evidence="1" key="1">
    <citation type="submission" date="2020-04" db="EMBL/GenBank/DDBJ databases">
        <authorList>
            <person name="Sombolestani A."/>
        </authorList>
    </citation>
    <scope>NUCLEOTIDE SEQUENCE</scope>
    <source>
        <strain evidence="1">R71697</strain>
    </source>
</reference>
<dbReference type="InterPro" id="IPR029058">
    <property type="entry name" value="AB_hydrolase_fold"/>
</dbReference>
<evidence type="ECO:0000313" key="2">
    <source>
        <dbReference type="Proteomes" id="UP000661006"/>
    </source>
</evidence>
<proteinExistence type="predicted"/>
<reference evidence="1" key="2">
    <citation type="submission" date="2020-11" db="EMBL/GenBank/DDBJ databases">
        <title>Description of novel Gluconobacter species.</title>
        <authorList>
            <person name="Cleenwerck I."/>
            <person name="Cnockaert M."/>
            <person name="Borremans W."/>
            <person name="Wieme A.D."/>
            <person name="De Vuyst L."/>
            <person name="Vandamme P."/>
        </authorList>
    </citation>
    <scope>NUCLEOTIDE SEQUENCE</scope>
    <source>
        <strain evidence="1">R71697</strain>
    </source>
</reference>
<dbReference type="PIRSF" id="PIRSF029171">
    <property type="entry name" value="Esterase_LipA"/>
    <property type="match status" value="1"/>
</dbReference>
<dbReference type="PROSITE" id="PS51257">
    <property type="entry name" value="PROKAR_LIPOPROTEIN"/>
    <property type="match status" value="1"/>
</dbReference>
<dbReference type="PANTHER" id="PTHR34853">
    <property type="match status" value="1"/>
</dbReference>
<dbReference type="PANTHER" id="PTHR34853:SF1">
    <property type="entry name" value="LIPASE 5"/>
    <property type="match status" value="1"/>
</dbReference>
<dbReference type="GeneID" id="81474746"/>
<protein>
    <submittedName>
        <fullName evidence="1">Lipase</fullName>
    </submittedName>
</protein>
<dbReference type="RefSeq" id="WP_061930877.1">
    <property type="nucleotide sequence ID" value="NZ_JABCQN010000003.1"/>
</dbReference>
<dbReference type="AlphaFoldDB" id="A0A9Q2FMA4"/>
<evidence type="ECO:0000313" key="1">
    <source>
        <dbReference type="EMBL" id="MBF0870896.1"/>
    </source>
</evidence>